<proteinExistence type="predicted"/>
<dbReference type="Gene3D" id="3.55.50.30">
    <property type="match status" value="1"/>
</dbReference>
<evidence type="ECO:0000256" key="1">
    <source>
        <dbReference type="SAM" id="MobiDB-lite"/>
    </source>
</evidence>
<comment type="caution">
    <text evidence="4">The sequence shown here is derived from an EMBL/GenBank/DDBJ whole genome shotgun (WGS) entry which is preliminary data.</text>
</comment>
<organism evidence="4 5">
    <name type="scientific">Longibacter salinarum</name>
    <dbReference type="NCBI Taxonomy" id="1850348"/>
    <lineage>
        <taxon>Bacteria</taxon>
        <taxon>Pseudomonadati</taxon>
        <taxon>Rhodothermota</taxon>
        <taxon>Rhodothermia</taxon>
        <taxon>Rhodothermales</taxon>
        <taxon>Salisaetaceae</taxon>
        <taxon>Longibacter</taxon>
    </lineage>
</organism>
<dbReference type="PANTHER" id="PTHR30273:SF2">
    <property type="entry name" value="PROTEIN FECR"/>
    <property type="match status" value="1"/>
</dbReference>
<evidence type="ECO:0000313" key="4">
    <source>
        <dbReference type="EMBL" id="PEN14491.1"/>
    </source>
</evidence>
<dbReference type="InterPro" id="IPR006860">
    <property type="entry name" value="FecR"/>
</dbReference>
<dbReference type="Proteomes" id="UP000220102">
    <property type="component" value="Unassembled WGS sequence"/>
</dbReference>
<dbReference type="Pfam" id="PF16344">
    <property type="entry name" value="FecR_C"/>
    <property type="match status" value="1"/>
</dbReference>
<dbReference type="Gene3D" id="2.60.120.1440">
    <property type="match status" value="1"/>
</dbReference>
<reference evidence="4 5" key="1">
    <citation type="submission" date="2017-10" db="EMBL/GenBank/DDBJ databases">
        <title>Draft genome of Longibacter Salinarum.</title>
        <authorList>
            <person name="Goh K.M."/>
            <person name="Shamsir M.S."/>
            <person name="Lim S.W."/>
        </authorList>
    </citation>
    <scope>NUCLEOTIDE SEQUENCE [LARGE SCALE GENOMIC DNA]</scope>
    <source>
        <strain evidence="4 5">KCTC 52045</strain>
    </source>
</reference>
<dbReference type="GO" id="GO:0016989">
    <property type="term" value="F:sigma factor antagonist activity"/>
    <property type="evidence" value="ECO:0007669"/>
    <property type="project" value="TreeGrafter"/>
</dbReference>
<dbReference type="InterPro" id="IPR032508">
    <property type="entry name" value="FecR_C"/>
</dbReference>
<protein>
    <submittedName>
        <fullName evidence="4">Uncharacterized protein</fullName>
    </submittedName>
</protein>
<keyword evidence="5" id="KW-1185">Reference proteome</keyword>
<evidence type="ECO:0000313" key="5">
    <source>
        <dbReference type="Proteomes" id="UP000220102"/>
    </source>
</evidence>
<feature type="domain" description="Protein FecR C-terminal" evidence="3">
    <location>
        <begin position="343"/>
        <end position="404"/>
    </location>
</feature>
<dbReference type="RefSeq" id="WP_098074667.1">
    <property type="nucleotide sequence ID" value="NZ_PDEQ01000002.1"/>
</dbReference>
<feature type="compositionally biased region" description="Polar residues" evidence="1">
    <location>
        <begin position="124"/>
        <end position="133"/>
    </location>
</feature>
<evidence type="ECO:0000259" key="3">
    <source>
        <dbReference type="Pfam" id="PF16344"/>
    </source>
</evidence>
<gene>
    <name evidence="4" type="ORF">CRI94_05555</name>
</gene>
<dbReference type="EMBL" id="PDEQ01000002">
    <property type="protein sequence ID" value="PEN14491.1"/>
    <property type="molecule type" value="Genomic_DNA"/>
</dbReference>
<dbReference type="AlphaFoldDB" id="A0A2A8D0S9"/>
<sequence>MNDLHEAILFFEDLPPSQREDVLERLETDPDAAKTFHQWRTIERRIAEDFHNDLPERHLLVLFALEDRGDRGLLSTQEQMALDEARGDIERAMKRHPSLSDVVDNIQDARADFDDVWEKGWSESAASKSTRSVNGPLDTDPNIDLDVAPSALDPSTGRQDRSARASSGSASRTWRRIGATALVAAMAVLVVFLWPTEPERTVITVAEGETQVVDLADGSTVRLAGATQLSFNDATNSTFDRQVTLDFGRAFFEVAEKPRPQPFIVETPTSRTTVLGTQFGVEAEEDVTDVTLASGKVKVQSISDTSREVDLAPGQQSRVEKDAAPSAPKNVNLIAELGWSGLYIFNRTPVEEIASQLENRHNISVSIAPALQGEPVTGTFEQSMAPEEILSVVATALGANLEQDESGYTLVLDDQG</sequence>
<name>A0A2A8D0S9_9BACT</name>
<dbReference type="OrthoDB" id="1493027at2"/>
<evidence type="ECO:0000259" key="2">
    <source>
        <dbReference type="Pfam" id="PF04773"/>
    </source>
</evidence>
<dbReference type="InterPro" id="IPR012373">
    <property type="entry name" value="Ferrdict_sens_TM"/>
</dbReference>
<dbReference type="Pfam" id="PF04773">
    <property type="entry name" value="FecR"/>
    <property type="match status" value="1"/>
</dbReference>
<dbReference type="PANTHER" id="PTHR30273">
    <property type="entry name" value="PERIPLASMIC SIGNAL SENSOR AND SIGMA FACTOR ACTIVATOR FECR-RELATED"/>
    <property type="match status" value="1"/>
</dbReference>
<accession>A0A2A8D0S9</accession>
<feature type="region of interest" description="Disordered" evidence="1">
    <location>
        <begin position="124"/>
        <end position="170"/>
    </location>
</feature>
<feature type="domain" description="FecR protein" evidence="2">
    <location>
        <begin position="202"/>
        <end position="298"/>
    </location>
</feature>